<reference evidence="4" key="1">
    <citation type="submission" date="2021-02" db="EMBL/GenBank/DDBJ databases">
        <authorList>
            <person name="Nowell W R."/>
        </authorList>
    </citation>
    <scope>NUCLEOTIDE SEQUENCE</scope>
</reference>
<evidence type="ECO:0000256" key="1">
    <source>
        <dbReference type="SAM" id="MobiDB-lite"/>
    </source>
</evidence>
<sequence>MDAQESKENLTTTSKSTASSNIHRPLQYMAQNYLLIWVDASIDEEKKDCQDTLTQLKNVINDVKLCTEPNQCIQVLNKFGKEQAFVITSGSLGQHLVPEIHGIPHLDAI</sequence>
<feature type="region of interest" description="Disordered" evidence="1">
    <location>
        <begin position="1"/>
        <end position="21"/>
    </location>
</feature>
<organism evidence="4 6">
    <name type="scientific">Adineta steineri</name>
    <dbReference type="NCBI Taxonomy" id="433720"/>
    <lineage>
        <taxon>Eukaryota</taxon>
        <taxon>Metazoa</taxon>
        <taxon>Spiralia</taxon>
        <taxon>Gnathifera</taxon>
        <taxon>Rotifera</taxon>
        <taxon>Eurotatoria</taxon>
        <taxon>Bdelloidea</taxon>
        <taxon>Adinetida</taxon>
        <taxon>Adinetidae</taxon>
        <taxon>Adineta</taxon>
    </lineage>
</organism>
<evidence type="ECO:0000313" key="2">
    <source>
        <dbReference type="EMBL" id="CAF0957769.1"/>
    </source>
</evidence>
<evidence type="ECO:0000313" key="5">
    <source>
        <dbReference type="EMBL" id="CAF4073959.1"/>
    </source>
</evidence>
<dbReference type="OrthoDB" id="10046831at2759"/>
<dbReference type="EMBL" id="CAJOBB010000481">
    <property type="protein sequence ID" value="CAF3689302.1"/>
    <property type="molecule type" value="Genomic_DNA"/>
</dbReference>
<name>A0A818TXE0_9BILA</name>
<feature type="compositionally biased region" description="Polar residues" evidence="1">
    <location>
        <begin position="9"/>
        <end position="21"/>
    </location>
</feature>
<evidence type="ECO:0000313" key="4">
    <source>
        <dbReference type="EMBL" id="CAF3689302.1"/>
    </source>
</evidence>
<dbReference type="EMBL" id="CAJNOE010000132">
    <property type="protein sequence ID" value="CAF0957769.1"/>
    <property type="molecule type" value="Genomic_DNA"/>
</dbReference>
<gene>
    <name evidence="2" type="ORF">IZO911_LOCUS15370</name>
    <name evidence="4" type="ORF">KXQ929_LOCUS10237</name>
    <name evidence="5" type="ORF">OKA104_LOCUS34149</name>
    <name evidence="3" type="ORF">VCS650_LOCUS15323</name>
</gene>
<evidence type="ECO:0000313" key="3">
    <source>
        <dbReference type="EMBL" id="CAF1012120.1"/>
    </source>
</evidence>
<dbReference type="EMBL" id="CAJOAY010004547">
    <property type="protein sequence ID" value="CAF4073959.1"/>
    <property type="molecule type" value="Genomic_DNA"/>
</dbReference>
<protein>
    <submittedName>
        <fullName evidence="4">Uncharacterized protein</fullName>
    </submittedName>
</protein>
<dbReference type="EMBL" id="CAJNON010000132">
    <property type="protein sequence ID" value="CAF1012120.1"/>
    <property type="molecule type" value="Genomic_DNA"/>
</dbReference>
<dbReference type="Proteomes" id="UP000663868">
    <property type="component" value="Unassembled WGS sequence"/>
</dbReference>
<proteinExistence type="predicted"/>
<accession>A0A818TXE0</accession>
<dbReference type="Proteomes" id="UP000663860">
    <property type="component" value="Unassembled WGS sequence"/>
</dbReference>
<dbReference type="Proteomes" id="UP000663891">
    <property type="component" value="Unassembled WGS sequence"/>
</dbReference>
<evidence type="ECO:0000313" key="6">
    <source>
        <dbReference type="Proteomes" id="UP000663868"/>
    </source>
</evidence>
<comment type="caution">
    <text evidence="4">The sequence shown here is derived from an EMBL/GenBank/DDBJ whole genome shotgun (WGS) entry which is preliminary data.</text>
</comment>
<dbReference type="Proteomes" id="UP000663881">
    <property type="component" value="Unassembled WGS sequence"/>
</dbReference>
<dbReference type="AlphaFoldDB" id="A0A818TXE0"/>